<sequence>MSDKTIDDVLDMLQAERVAMLTTHDEDELVSRPMGLQHVDRSDNSLWFFVNAGSDKALQVTEEAHVNLAFAGDDYLSVSGTATVVRDQARIEELWNSFAEAMLDREPTDPAVALLRVAPTTIAYWETPSSPRFLLGVAKSMLGGSRPQGGDHGVVEA</sequence>
<accession>A0ABW4RTY8</accession>
<keyword evidence="3" id="KW-1185">Reference proteome</keyword>
<evidence type="ECO:0000313" key="2">
    <source>
        <dbReference type="EMBL" id="MFD1889144.1"/>
    </source>
</evidence>
<dbReference type="RefSeq" id="WP_343873916.1">
    <property type="nucleotide sequence ID" value="NZ_BAAAIX010000021.1"/>
</dbReference>
<dbReference type="PANTHER" id="PTHR34818:SF1">
    <property type="entry name" value="PROTEIN BLI-3"/>
    <property type="match status" value="1"/>
</dbReference>
<feature type="domain" description="General stress protein FMN-binding split barrel" evidence="1">
    <location>
        <begin position="5"/>
        <end position="147"/>
    </location>
</feature>
<evidence type="ECO:0000313" key="3">
    <source>
        <dbReference type="Proteomes" id="UP001597326"/>
    </source>
</evidence>
<gene>
    <name evidence="2" type="ORF">ACFSCS_02955</name>
</gene>
<protein>
    <submittedName>
        <fullName evidence="2">Pyridoxamine 5'-phosphate oxidase family protein</fullName>
    </submittedName>
</protein>
<dbReference type="InterPro" id="IPR038725">
    <property type="entry name" value="YdaG_split_barrel_FMN-bd"/>
</dbReference>
<dbReference type="Pfam" id="PF16242">
    <property type="entry name" value="Pyrid_ox_like"/>
    <property type="match status" value="1"/>
</dbReference>
<evidence type="ECO:0000259" key="1">
    <source>
        <dbReference type="Pfam" id="PF16242"/>
    </source>
</evidence>
<organism evidence="2 3">
    <name type="scientific">Luteococcus peritonei</name>
    <dbReference type="NCBI Taxonomy" id="88874"/>
    <lineage>
        <taxon>Bacteria</taxon>
        <taxon>Bacillati</taxon>
        <taxon>Actinomycetota</taxon>
        <taxon>Actinomycetes</taxon>
        <taxon>Propionibacteriales</taxon>
        <taxon>Propionibacteriaceae</taxon>
        <taxon>Luteococcus</taxon>
    </lineage>
</organism>
<reference evidence="3" key="1">
    <citation type="journal article" date="2019" name="Int. J. Syst. Evol. Microbiol.">
        <title>The Global Catalogue of Microorganisms (GCM) 10K type strain sequencing project: providing services to taxonomists for standard genome sequencing and annotation.</title>
        <authorList>
            <consortium name="The Broad Institute Genomics Platform"/>
            <consortium name="The Broad Institute Genome Sequencing Center for Infectious Disease"/>
            <person name="Wu L."/>
            <person name="Ma J."/>
        </authorList>
    </citation>
    <scope>NUCLEOTIDE SEQUENCE [LARGE SCALE GENOMIC DNA]</scope>
    <source>
        <strain evidence="3">CAIM 431</strain>
    </source>
</reference>
<dbReference type="Gene3D" id="2.30.110.10">
    <property type="entry name" value="Electron Transport, Fmn-binding Protein, Chain A"/>
    <property type="match status" value="1"/>
</dbReference>
<dbReference type="InterPro" id="IPR052917">
    <property type="entry name" value="Stress-Dev_Protein"/>
</dbReference>
<dbReference type="InterPro" id="IPR012349">
    <property type="entry name" value="Split_barrel_FMN-bd"/>
</dbReference>
<dbReference type="EMBL" id="JBHUFZ010000007">
    <property type="protein sequence ID" value="MFD1889144.1"/>
    <property type="molecule type" value="Genomic_DNA"/>
</dbReference>
<comment type="caution">
    <text evidence="2">The sequence shown here is derived from an EMBL/GenBank/DDBJ whole genome shotgun (WGS) entry which is preliminary data.</text>
</comment>
<dbReference type="Proteomes" id="UP001597326">
    <property type="component" value="Unassembled WGS sequence"/>
</dbReference>
<dbReference type="PANTHER" id="PTHR34818">
    <property type="entry name" value="PROTEIN BLI-3"/>
    <property type="match status" value="1"/>
</dbReference>
<proteinExistence type="predicted"/>
<name>A0ABW4RTY8_9ACTN</name>
<dbReference type="SUPFAM" id="SSF50475">
    <property type="entry name" value="FMN-binding split barrel"/>
    <property type="match status" value="1"/>
</dbReference>